<dbReference type="InterPro" id="IPR038417">
    <property type="entry name" value="Alpga-gal_N_sf"/>
</dbReference>
<comment type="caution">
    <text evidence="1">The sequence shown here is derived from an EMBL/GenBank/DDBJ whole genome shotgun (WGS) entry which is preliminary data.</text>
</comment>
<dbReference type="EMBL" id="VSSQ01049768">
    <property type="protein sequence ID" value="MPN03849.1"/>
    <property type="molecule type" value="Genomic_DNA"/>
</dbReference>
<organism evidence="1">
    <name type="scientific">bioreactor metagenome</name>
    <dbReference type="NCBI Taxonomy" id="1076179"/>
    <lineage>
        <taxon>unclassified sequences</taxon>
        <taxon>metagenomes</taxon>
        <taxon>ecological metagenomes</taxon>
    </lineage>
</organism>
<accession>A0A645ERN1</accession>
<dbReference type="Gene3D" id="2.70.98.60">
    <property type="entry name" value="alpha-galactosidase from lactobacil brevis"/>
    <property type="match status" value="1"/>
</dbReference>
<protein>
    <submittedName>
        <fullName evidence="1">Uncharacterized protein</fullName>
    </submittedName>
</protein>
<dbReference type="AlphaFoldDB" id="A0A645ERN1"/>
<reference evidence="1" key="1">
    <citation type="submission" date="2019-08" db="EMBL/GenBank/DDBJ databases">
        <authorList>
            <person name="Kucharzyk K."/>
            <person name="Murdoch R.W."/>
            <person name="Higgins S."/>
            <person name="Loffler F."/>
        </authorList>
    </citation>
    <scope>NUCLEOTIDE SEQUENCE</scope>
</reference>
<proteinExistence type="predicted"/>
<name>A0A645ERN1_9ZZZZ</name>
<evidence type="ECO:0000313" key="1">
    <source>
        <dbReference type="EMBL" id="MPN03849.1"/>
    </source>
</evidence>
<gene>
    <name evidence="1" type="ORF">SDC9_151083</name>
</gene>
<sequence length="128" mass="13898">MFGPLDTAPEAGAPLVNAVPSRDQLLTLLPESLRVVQADSSHNLELYLAGFEREDVSEDISVSRFRLADSAYPVEVLVTVRCHRASQVFVTTTAVTNKGDAEISLLGRDAAFVQLPHGDIWVSSFQGE</sequence>